<sequence length="174" mass="18402">MPTSSNPARPSSQRIRYGRGGAGNIISSSSSSSSCSPLPPPPPPPPPRRPPPTPCPPVFYTSVGGAGYIYIVDYFPVDSAVFIAAASSAGGSVLRSRRRGKYLRGGAYQDVRLVCHLVLGPEEEKGKGGKHQPRTIMTGTETQTSMTTTSTVFYPLSILYTSGLPSYTVPDITP</sequence>
<dbReference type="EMBL" id="LKCN02000007">
    <property type="protein sequence ID" value="RCI13133.1"/>
    <property type="molecule type" value="Genomic_DNA"/>
</dbReference>
<organism evidence="2 3">
    <name type="scientific">Ophiocordyceps polyrhachis-furcata BCC 54312</name>
    <dbReference type="NCBI Taxonomy" id="1330021"/>
    <lineage>
        <taxon>Eukaryota</taxon>
        <taxon>Fungi</taxon>
        <taxon>Dikarya</taxon>
        <taxon>Ascomycota</taxon>
        <taxon>Pezizomycotina</taxon>
        <taxon>Sordariomycetes</taxon>
        <taxon>Hypocreomycetidae</taxon>
        <taxon>Hypocreales</taxon>
        <taxon>Ophiocordycipitaceae</taxon>
        <taxon>Ophiocordyceps</taxon>
    </lineage>
</organism>
<evidence type="ECO:0000256" key="1">
    <source>
        <dbReference type="SAM" id="MobiDB-lite"/>
    </source>
</evidence>
<keyword evidence="3" id="KW-1185">Reference proteome</keyword>
<dbReference type="AlphaFoldDB" id="A0A367LFD6"/>
<gene>
    <name evidence="2" type="ORF">L249_1131</name>
</gene>
<name>A0A367LFD6_9HYPO</name>
<feature type="region of interest" description="Disordered" evidence="1">
    <location>
        <begin position="1"/>
        <end position="53"/>
    </location>
</feature>
<feature type="compositionally biased region" description="Pro residues" evidence="1">
    <location>
        <begin position="37"/>
        <end position="53"/>
    </location>
</feature>
<dbReference type="Proteomes" id="UP000253664">
    <property type="component" value="Unassembled WGS sequence"/>
</dbReference>
<protein>
    <submittedName>
        <fullName evidence="2">Uncharacterized protein</fullName>
    </submittedName>
</protein>
<reference evidence="2 3" key="1">
    <citation type="journal article" date="2015" name="BMC Genomics">
        <title>Insights from the genome of Ophiocordyceps polyrhachis-furcata to pathogenicity and host specificity in insect fungi.</title>
        <authorList>
            <person name="Wichadakul D."/>
            <person name="Kobmoo N."/>
            <person name="Ingsriswang S."/>
            <person name="Tangphatsornruang S."/>
            <person name="Chantasingh D."/>
            <person name="Luangsa-ard J.J."/>
            <person name="Eurwilaichitr L."/>
        </authorList>
    </citation>
    <scope>NUCLEOTIDE SEQUENCE [LARGE SCALE GENOMIC DNA]</scope>
    <source>
        <strain evidence="2 3">BCC 54312</strain>
    </source>
</reference>
<evidence type="ECO:0000313" key="3">
    <source>
        <dbReference type="Proteomes" id="UP000253664"/>
    </source>
</evidence>
<feature type="compositionally biased region" description="Polar residues" evidence="1">
    <location>
        <begin position="1"/>
        <end position="14"/>
    </location>
</feature>
<comment type="caution">
    <text evidence="2">The sequence shown here is derived from an EMBL/GenBank/DDBJ whole genome shotgun (WGS) entry which is preliminary data.</text>
</comment>
<proteinExistence type="predicted"/>
<evidence type="ECO:0000313" key="2">
    <source>
        <dbReference type="EMBL" id="RCI13133.1"/>
    </source>
</evidence>
<feature type="compositionally biased region" description="Low complexity" evidence="1">
    <location>
        <begin position="27"/>
        <end position="36"/>
    </location>
</feature>
<accession>A0A367LFD6</accession>